<keyword evidence="3" id="KW-1185">Reference proteome</keyword>
<organism evidence="2 3">
    <name type="scientific">Micromonospora cathayae</name>
    <dbReference type="NCBI Taxonomy" id="3028804"/>
    <lineage>
        <taxon>Bacteria</taxon>
        <taxon>Bacillati</taxon>
        <taxon>Actinomycetota</taxon>
        <taxon>Actinomycetes</taxon>
        <taxon>Micromonosporales</taxon>
        <taxon>Micromonosporaceae</taxon>
        <taxon>Micromonospora</taxon>
    </lineage>
</organism>
<dbReference type="EMBL" id="CP118615">
    <property type="protein sequence ID" value="WDZ86115.1"/>
    <property type="molecule type" value="Genomic_DNA"/>
</dbReference>
<name>A0ABY7ZT88_9ACTN</name>
<dbReference type="Proteomes" id="UP001219605">
    <property type="component" value="Chromosome"/>
</dbReference>
<dbReference type="RefSeq" id="WP_275032899.1">
    <property type="nucleotide sequence ID" value="NZ_CP118615.1"/>
</dbReference>
<evidence type="ECO:0000313" key="3">
    <source>
        <dbReference type="Proteomes" id="UP001219605"/>
    </source>
</evidence>
<proteinExistence type="predicted"/>
<accession>A0ABY7ZT88</accession>
<gene>
    <name evidence="2" type="ORF">PVK37_06765</name>
</gene>
<evidence type="ECO:0000256" key="1">
    <source>
        <dbReference type="SAM" id="MobiDB-lite"/>
    </source>
</evidence>
<reference evidence="2 3" key="1">
    <citation type="submission" date="2023-02" db="EMBL/GenBank/DDBJ databases">
        <authorList>
            <person name="Mo P."/>
        </authorList>
    </citation>
    <scope>NUCLEOTIDE SEQUENCE [LARGE SCALE GENOMIC DNA]</scope>
    <source>
        <strain evidence="2 3">HUAS 3</strain>
    </source>
</reference>
<evidence type="ECO:0000313" key="2">
    <source>
        <dbReference type="EMBL" id="WDZ86115.1"/>
    </source>
</evidence>
<feature type="region of interest" description="Disordered" evidence="1">
    <location>
        <begin position="1"/>
        <end position="33"/>
    </location>
</feature>
<protein>
    <submittedName>
        <fullName evidence="2">Uncharacterized protein</fullName>
    </submittedName>
</protein>
<sequence length="69" mass="7538">MASGFRTVRGPGSGRTARRLRSTSAPDRPGYGTDRLGLLRHLAARMVDAAGELPTTVDVVERFLTRARR</sequence>